<dbReference type="InterPro" id="IPR023213">
    <property type="entry name" value="CAT-like_dom_sf"/>
</dbReference>
<protein>
    <submittedName>
        <fullName evidence="4">Amino acid adenylation domain protein</fullName>
    </submittedName>
</protein>
<dbReference type="Gene3D" id="2.30.38.10">
    <property type="entry name" value="Luciferase, Domain 3"/>
    <property type="match status" value="1"/>
</dbReference>
<dbReference type="Gene3D" id="1.10.1200.10">
    <property type="entry name" value="ACP-like"/>
    <property type="match status" value="1"/>
</dbReference>
<dbReference type="GO" id="GO:0031177">
    <property type="term" value="F:phosphopantetheine binding"/>
    <property type="evidence" value="ECO:0007669"/>
    <property type="project" value="InterPro"/>
</dbReference>
<gene>
    <name evidence="4" type="ORF">Cflav_PD5782</name>
</gene>
<dbReference type="GO" id="GO:0003824">
    <property type="term" value="F:catalytic activity"/>
    <property type="evidence" value="ECO:0007669"/>
    <property type="project" value="InterPro"/>
</dbReference>
<accession>B9XAW2</accession>
<dbReference type="GO" id="GO:0043041">
    <property type="term" value="P:amino acid activation for nonribosomal peptide biosynthetic process"/>
    <property type="evidence" value="ECO:0007669"/>
    <property type="project" value="TreeGrafter"/>
</dbReference>
<dbReference type="GO" id="GO:0005829">
    <property type="term" value="C:cytosol"/>
    <property type="evidence" value="ECO:0007669"/>
    <property type="project" value="TreeGrafter"/>
</dbReference>
<dbReference type="FunFam" id="3.30.559.30:FF:000001">
    <property type="entry name" value="Non-ribosomal peptide synthetase"/>
    <property type="match status" value="1"/>
</dbReference>
<dbReference type="NCBIfam" id="TIGR01733">
    <property type="entry name" value="AA-adenyl-dom"/>
    <property type="match status" value="1"/>
</dbReference>
<dbReference type="PROSITE" id="PS50075">
    <property type="entry name" value="CARRIER"/>
    <property type="match status" value="1"/>
</dbReference>
<dbReference type="Pfam" id="PF00550">
    <property type="entry name" value="PP-binding"/>
    <property type="match status" value="1"/>
</dbReference>
<dbReference type="InterPro" id="IPR001242">
    <property type="entry name" value="Condensation_dom"/>
</dbReference>
<dbReference type="GO" id="GO:0044550">
    <property type="term" value="P:secondary metabolite biosynthetic process"/>
    <property type="evidence" value="ECO:0007669"/>
    <property type="project" value="TreeGrafter"/>
</dbReference>
<dbReference type="InterPro" id="IPR020845">
    <property type="entry name" value="AMP-binding_CS"/>
</dbReference>
<dbReference type="InterPro" id="IPR000873">
    <property type="entry name" value="AMP-dep_synth/lig_dom"/>
</dbReference>
<dbReference type="FunFam" id="1.10.1200.10:FF:000016">
    <property type="entry name" value="Non-ribosomal peptide synthase"/>
    <property type="match status" value="1"/>
</dbReference>
<dbReference type="InterPro" id="IPR009081">
    <property type="entry name" value="PP-bd_ACP"/>
</dbReference>
<dbReference type="InterPro" id="IPR010071">
    <property type="entry name" value="AA_adenyl_dom"/>
</dbReference>
<dbReference type="Gene3D" id="3.30.559.10">
    <property type="entry name" value="Chloramphenicol acetyltransferase-like domain"/>
    <property type="match status" value="1"/>
</dbReference>
<sequence length="1137" mass="126919">MNNDSHPTEDSKGKLELLDFLLQNEGVNVTEESSIRRRDNPDDYPLSFSQKRLWFLDQFEPGSHYNDFFHLRIQGPLNVPAFQKSLDEIVRRHEVLRSSFNVSEGEPVQKIAPPNGMELPMIDLTSLPGTVRLEEATRLAVEHGLAPFDLRSGPIMRAKLLRIAAEDHLLLFTLHHIVMDGWSRSVFLSELSRLYQAFASGQLSPLPPLPIQYADFAVWQARQVKEEALLKQLNFWKEQLAGAPALLELPATFPRPAVQSFKGARHPIRIQNQTTEALKALSRKEGCTLFMTLLAVFQTLVLRYTGQTDIVVGSPIANRNRMETEQLIGYFVNTLVLRTNLSGNPTFREVMLRVREVSLAAYANQDMPYDKLVEELRPKRDQSYNPIFQMMFVYQNAPAPHLRAADISISTFEVDCGMAKFDLTFNLAESAEGIDGWIEFATGLFDETTICRLAGHYLALVETILHDPDQRVLVLPMVTGEERRRMLVDWNESGVPYPQDKCLQELFEEQVSNSSEAIAVVCGEEQLNYRELNSRANQLAHYLRESGIRPNDLVGISVERSIEMMVGLLGILKAGGAYVPMDPAYPAERLAFMLADSKARILLTQNGIADKITGMSARILRLDGDWEDVAKHSTENPVKAGTPEDLIYVIFTSGSTGRPKAAGVYHRGFVNLVSWLMTEFDLSAADSAVMASSLSFDLTQKGLFAPLLRGGTLHIPPPGPYDPGLIASIIREKKATFVNCTPSAFYPVLETGDPKAFEKVSSLRYVLLGGEPISLQRLTPWLDSEHCRAEIDNTYGPTECTDVSAFYRVRKENRYLYSFVPIGRPVYNTKLVIVNSEMEICPVGVSGELLIGGVGVGAGYLTDAALTASKFVPNPFPEIPGARLYKTGDLARYLPDGNIDYLGRIDHQVKVRGFRIELSEIESILSTHPAIREVVVILHKSERAPITDAAQGGNFATPEPVLVAYYAFKTGASLEIAEIRRYLMEKLPDYMVPSIFISVEKFSLSPNGKVDRKALPAPERNHAELTPSYAPPRTETERQIAEIWAKALRLERVGVNDSFFELGGHSLLMVQVHAKICQLIKASLPIAKLFQYPTISSLANHLAQPSAESGSLQRVRDRARLQKGALTRQRQIKEIAL</sequence>
<dbReference type="Gene3D" id="3.40.50.980">
    <property type="match status" value="2"/>
</dbReference>
<dbReference type="Gene3D" id="3.30.300.30">
    <property type="match status" value="1"/>
</dbReference>
<dbReference type="SUPFAM" id="SSF52777">
    <property type="entry name" value="CoA-dependent acyltransferases"/>
    <property type="match status" value="2"/>
</dbReference>
<dbReference type="SUPFAM" id="SSF56801">
    <property type="entry name" value="Acetyl-CoA synthetase-like"/>
    <property type="match status" value="1"/>
</dbReference>
<organism evidence="4 5">
    <name type="scientific">Pedosphaera parvula (strain Ellin514)</name>
    <dbReference type="NCBI Taxonomy" id="320771"/>
    <lineage>
        <taxon>Bacteria</taxon>
        <taxon>Pseudomonadati</taxon>
        <taxon>Verrucomicrobiota</taxon>
        <taxon>Pedosphaerae</taxon>
        <taxon>Pedosphaerales</taxon>
        <taxon>Pedosphaeraceae</taxon>
        <taxon>Pedosphaera</taxon>
    </lineage>
</organism>
<dbReference type="InterPro" id="IPR045851">
    <property type="entry name" value="AMP-bd_C_sf"/>
</dbReference>
<dbReference type="FunFam" id="3.40.50.12780:FF:000012">
    <property type="entry name" value="Non-ribosomal peptide synthetase"/>
    <property type="match status" value="1"/>
</dbReference>
<evidence type="ECO:0000313" key="4">
    <source>
        <dbReference type="EMBL" id="EEF63147.1"/>
    </source>
</evidence>
<dbReference type="InterPro" id="IPR025110">
    <property type="entry name" value="AMP-bd_C"/>
</dbReference>
<dbReference type="Pfam" id="PF00668">
    <property type="entry name" value="Condensation"/>
    <property type="match status" value="1"/>
</dbReference>
<dbReference type="CDD" id="cd05930">
    <property type="entry name" value="A_NRPS"/>
    <property type="match status" value="1"/>
</dbReference>
<dbReference type="AlphaFoldDB" id="B9XAW2"/>
<keyword evidence="5" id="KW-1185">Reference proteome</keyword>
<dbReference type="FunFam" id="3.30.559.10:FF:000012">
    <property type="entry name" value="Non-ribosomal peptide synthetase"/>
    <property type="match status" value="1"/>
</dbReference>
<dbReference type="RefSeq" id="WP_007412960.1">
    <property type="nucleotide sequence ID" value="NZ_ABOX02000002.1"/>
</dbReference>
<dbReference type="PROSITE" id="PS00455">
    <property type="entry name" value="AMP_BINDING"/>
    <property type="match status" value="1"/>
</dbReference>
<dbReference type="FunFam" id="3.40.50.980:FF:000001">
    <property type="entry name" value="Non-ribosomal peptide synthetase"/>
    <property type="match status" value="1"/>
</dbReference>
<keyword evidence="2" id="KW-0597">Phosphoprotein</keyword>
<dbReference type="Pfam" id="PF00501">
    <property type="entry name" value="AMP-binding"/>
    <property type="match status" value="1"/>
</dbReference>
<dbReference type="STRING" id="320771.Cflav_PD5782"/>
<dbReference type="CDD" id="cd19531">
    <property type="entry name" value="LCL_NRPS-like"/>
    <property type="match status" value="1"/>
</dbReference>
<dbReference type="Pfam" id="PF13193">
    <property type="entry name" value="AMP-binding_C"/>
    <property type="match status" value="1"/>
</dbReference>
<evidence type="ECO:0000256" key="2">
    <source>
        <dbReference type="ARBA" id="ARBA00022553"/>
    </source>
</evidence>
<dbReference type="SMART" id="SM00823">
    <property type="entry name" value="PKS_PP"/>
    <property type="match status" value="1"/>
</dbReference>
<evidence type="ECO:0000256" key="1">
    <source>
        <dbReference type="ARBA" id="ARBA00022450"/>
    </source>
</evidence>
<dbReference type="SUPFAM" id="SSF47336">
    <property type="entry name" value="ACP-like"/>
    <property type="match status" value="1"/>
</dbReference>
<dbReference type="OrthoDB" id="51171at2"/>
<evidence type="ECO:0000313" key="5">
    <source>
        <dbReference type="Proteomes" id="UP000003688"/>
    </source>
</evidence>
<keyword evidence="1" id="KW-0596">Phosphopantetheine</keyword>
<dbReference type="InterPro" id="IPR036736">
    <property type="entry name" value="ACP-like_sf"/>
</dbReference>
<evidence type="ECO:0000259" key="3">
    <source>
        <dbReference type="PROSITE" id="PS50075"/>
    </source>
</evidence>
<dbReference type="Proteomes" id="UP000003688">
    <property type="component" value="Unassembled WGS sequence"/>
</dbReference>
<dbReference type="PANTHER" id="PTHR45527">
    <property type="entry name" value="NONRIBOSOMAL PEPTIDE SYNTHETASE"/>
    <property type="match status" value="1"/>
</dbReference>
<name>B9XAW2_PEDPL</name>
<comment type="caution">
    <text evidence="4">The sequence shown here is derived from an EMBL/GenBank/DDBJ whole genome shotgun (WGS) entry which is preliminary data.</text>
</comment>
<reference evidence="4 5" key="1">
    <citation type="journal article" date="2011" name="J. Bacteriol.">
        <title>Genome sequence of 'Pedosphaera parvula' Ellin514, an aerobic Verrucomicrobial isolate from pasture soil.</title>
        <authorList>
            <person name="Kant R."/>
            <person name="van Passel M.W."/>
            <person name="Sangwan P."/>
            <person name="Palva A."/>
            <person name="Lucas S."/>
            <person name="Copeland A."/>
            <person name="Lapidus A."/>
            <person name="Glavina Del Rio T."/>
            <person name="Dalin E."/>
            <person name="Tice H."/>
            <person name="Bruce D."/>
            <person name="Goodwin L."/>
            <person name="Pitluck S."/>
            <person name="Chertkov O."/>
            <person name="Larimer F.W."/>
            <person name="Land M.L."/>
            <person name="Hauser L."/>
            <person name="Brettin T.S."/>
            <person name="Detter J.C."/>
            <person name="Han S."/>
            <person name="de Vos W.M."/>
            <person name="Janssen P.H."/>
            <person name="Smidt H."/>
        </authorList>
    </citation>
    <scope>NUCLEOTIDE SEQUENCE [LARGE SCALE GENOMIC DNA]</scope>
    <source>
        <strain evidence="4 5">Ellin514</strain>
    </source>
</reference>
<dbReference type="EMBL" id="ABOX02000002">
    <property type="protein sequence ID" value="EEF63147.1"/>
    <property type="molecule type" value="Genomic_DNA"/>
</dbReference>
<proteinExistence type="predicted"/>
<dbReference type="GO" id="GO:0072330">
    <property type="term" value="P:monocarboxylic acid biosynthetic process"/>
    <property type="evidence" value="ECO:0007669"/>
    <property type="project" value="UniProtKB-ARBA"/>
</dbReference>
<dbReference type="Gene3D" id="3.30.559.30">
    <property type="entry name" value="Nonribosomal peptide synthetase, condensation domain"/>
    <property type="match status" value="1"/>
</dbReference>
<dbReference type="PANTHER" id="PTHR45527:SF1">
    <property type="entry name" value="FATTY ACID SYNTHASE"/>
    <property type="match status" value="1"/>
</dbReference>
<dbReference type="InterPro" id="IPR020806">
    <property type="entry name" value="PKS_PP-bd"/>
</dbReference>
<feature type="domain" description="Carrier" evidence="3">
    <location>
        <begin position="1031"/>
        <end position="1106"/>
    </location>
</feature>